<comment type="subcellular location">
    <subcellularLocation>
        <location evidence="1">Membrane</location>
        <topology evidence="1">Multi-pass membrane protein</topology>
    </subcellularLocation>
</comment>
<feature type="transmembrane region" description="Helical" evidence="6">
    <location>
        <begin position="158"/>
        <end position="175"/>
    </location>
</feature>
<keyword evidence="4 6" id="KW-1133">Transmembrane helix</keyword>
<dbReference type="GO" id="GO:0015123">
    <property type="term" value="F:acetate transmembrane transporter activity"/>
    <property type="evidence" value="ECO:0007669"/>
    <property type="project" value="TreeGrafter"/>
</dbReference>
<dbReference type="InterPro" id="IPR000791">
    <property type="entry name" value="Gpr1/Fun34/SatP-like"/>
</dbReference>
<evidence type="ECO:0000256" key="6">
    <source>
        <dbReference type="SAM" id="Phobius"/>
    </source>
</evidence>
<dbReference type="EMBL" id="JAKJXP020000005">
    <property type="protein sequence ID" value="KAK7756676.1"/>
    <property type="molecule type" value="Genomic_DNA"/>
</dbReference>
<evidence type="ECO:0000313" key="7">
    <source>
        <dbReference type="EMBL" id="KAK7756676.1"/>
    </source>
</evidence>
<evidence type="ECO:0000256" key="1">
    <source>
        <dbReference type="ARBA" id="ARBA00004141"/>
    </source>
</evidence>
<evidence type="ECO:0000313" key="8">
    <source>
        <dbReference type="Proteomes" id="UP001320420"/>
    </source>
</evidence>
<keyword evidence="8" id="KW-1185">Reference proteome</keyword>
<dbReference type="Pfam" id="PF01184">
    <property type="entry name" value="Gpr1_Fun34_YaaH"/>
    <property type="match status" value="1"/>
</dbReference>
<feature type="transmembrane region" description="Helical" evidence="6">
    <location>
        <begin position="54"/>
        <end position="72"/>
    </location>
</feature>
<dbReference type="PANTHER" id="PTHR31123">
    <property type="entry name" value="ACCUMULATION OF DYADS PROTEIN 2-RELATED"/>
    <property type="match status" value="1"/>
</dbReference>
<evidence type="ECO:0008006" key="9">
    <source>
        <dbReference type="Google" id="ProtNLM"/>
    </source>
</evidence>
<dbReference type="AlphaFoldDB" id="A0AAN9V049"/>
<gene>
    <name evidence="7" type="ORF">SLS62_001117</name>
</gene>
<protein>
    <recommendedName>
        <fullName evidence="9">GPR1/FUN34/YaaH-class plasma membrane protein</fullName>
    </recommendedName>
</protein>
<feature type="transmembrane region" description="Helical" evidence="6">
    <location>
        <begin position="224"/>
        <end position="242"/>
    </location>
</feature>
<keyword evidence="3 6" id="KW-0812">Transmembrane</keyword>
<evidence type="ECO:0000256" key="5">
    <source>
        <dbReference type="ARBA" id="ARBA00023136"/>
    </source>
</evidence>
<proteinExistence type="inferred from homology"/>
<evidence type="ECO:0000256" key="4">
    <source>
        <dbReference type="ARBA" id="ARBA00022989"/>
    </source>
</evidence>
<accession>A0AAN9V049</accession>
<evidence type="ECO:0000256" key="3">
    <source>
        <dbReference type="ARBA" id="ARBA00022692"/>
    </source>
</evidence>
<feature type="transmembrane region" description="Helical" evidence="6">
    <location>
        <begin position="84"/>
        <end position="105"/>
    </location>
</feature>
<dbReference type="Proteomes" id="UP001320420">
    <property type="component" value="Unassembled WGS sequence"/>
</dbReference>
<dbReference type="PANTHER" id="PTHR31123:SF4">
    <property type="entry name" value="PROTEIN ALCS"/>
    <property type="match status" value="1"/>
</dbReference>
<organism evidence="7 8">
    <name type="scientific">Diatrype stigma</name>
    <dbReference type="NCBI Taxonomy" id="117547"/>
    <lineage>
        <taxon>Eukaryota</taxon>
        <taxon>Fungi</taxon>
        <taxon>Dikarya</taxon>
        <taxon>Ascomycota</taxon>
        <taxon>Pezizomycotina</taxon>
        <taxon>Sordariomycetes</taxon>
        <taxon>Xylariomycetidae</taxon>
        <taxon>Xylariales</taxon>
        <taxon>Diatrypaceae</taxon>
        <taxon>Diatrype</taxon>
    </lineage>
</organism>
<feature type="transmembrane region" description="Helical" evidence="6">
    <location>
        <begin position="112"/>
        <end position="138"/>
    </location>
</feature>
<comment type="caution">
    <text evidence="7">The sequence shown here is derived from an EMBL/GenBank/DDBJ whole genome shotgun (WGS) entry which is preliminary data.</text>
</comment>
<reference evidence="7 8" key="1">
    <citation type="submission" date="2024-02" db="EMBL/GenBank/DDBJ databases">
        <title>De novo assembly and annotation of 12 fungi associated with fruit tree decline syndrome in Ontario, Canada.</title>
        <authorList>
            <person name="Sulman M."/>
            <person name="Ellouze W."/>
            <person name="Ilyukhin E."/>
        </authorList>
    </citation>
    <scope>NUCLEOTIDE SEQUENCE [LARGE SCALE GENOMIC DNA]</scope>
    <source>
        <strain evidence="7 8">M11/M66-122</strain>
    </source>
</reference>
<keyword evidence="5 6" id="KW-0472">Membrane</keyword>
<name>A0AAN9V049_9PEZI</name>
<sequence>MAASHDASSKGSSHELRAAHTLSVTPEMFEKMYLSPQNQVKGDLRKTFANPTPIGLVGFLMCLTPLSCNLMGWRGASGAGAAHIPVFFFMGGVQMVIASVLEWILGNSFSSVVFITFGTFWLAFGGTLNPSFAAYAAYAPEGEAAAAGMSAPGFNASIGFWILWFNVLCFIFLILSLRTNIVFVILFFTLVIGLGLLTGAYWLMAEDIVGNAAAYGRLLVGSGAANFVCAMSGWYLLFSILLTTVDFPIQLPVGDLSGIIKGKSEKEASK</sequence>
<evidence type="ECO:0000256" key="2">
    <source>
        <dbReference type="ARBA" id="ARBA00005587"/>
    </source>
</evidence>
<feature type="transmembrane region" description="Helical" evidence="6">
    <location>
        <begin position="182"/>
        <end position="204"/>
    </location>
</feature>
<dbReference type="InterPro" id="IPR051633">
    <property type="entry name" value="AceTr"/>
</dbReference>
<dbReference type="GO" id="GO:0005886">
    <property type="term" value="C:plasma membrane"/>
    <property type="evidence" value="ECO:0007669"/>
    <property type="project" value="TreeGrafter"/>
</dbReference>
<comment type="similarity">
    <text evidence="2">Belongs to the acetate uptake transporter (AceTr) (TC 2.A.96) family.</text>
</comment>